<keyword evidence="1" id="KW-0863">Zinc-finger</keyword>
<dbReference type="Pfam" id="PF00098">
    <property type="entry name" value="zf-CCHC"/>
    <property type="match status" value="1"/>
</dbReference>
<dbReference type="EMBL" id="BQNB010015150">
    <property type="protein sequence ID" value="GJT36569.1"/>
    <property type="molecule type" value="Genomic_DNA"/>
</dbReference>
<dbReference type="SUPFAM" id="SSF57756">
    <property type="entry name" value="Retrovirus zinc finger-like domains"/>
    <property type="match status" value="1"/>
</dbReference>
<name>A0ABQ5DHK9_9ASTR</name>
<dbReference type="SMART" id="SM00343">
    <property type="entry name" value="ZnF_C2HC"/>
    <property type="match status" value="1"/>
</dbReference>
<accession>A0ABQ5DHK9</accession>
<keyword evidence="1" id="KW-0479">Metal-binding</keyword>
<proteinExistence type="predicted"/>
<keyword evidence="4" id="KW-1185">Reference proteome</keyword>
<evidence type="ECO:0000256" key="1">
    <source>
        <dbReference type="PROSITE-ProRule" id="PRU00047"/>
    </source>
</evidence>
<evidence type="ECO:0000259" key="2">
    <source>
        <dbReference type="PROSITE" id="PS50158"/>
    </source>
</evidence>
<gene>
    <name evidence="3" type="ORF">Tco_0926988</name>
</gene>
<protein>
    <submittedName>
        <fullName evidence="3">Retrovirus-related pol polyprotein from transposon TNT 1-94</fullName>
    </submittedName>
</protein>
<dbReference type="Gene3D" id="4.10.60.10">
    <property type="entry name" value="Zinc finger, CCHC-type"/>
    <property type="match status" value="1"/>
</dbReference>
<dbReference type="Proteomes" id="UP001151760">
    <property type="component" value="Unassembled WGS sequence"/>
</dbReference>
<organism evidence="3 4">
    <name type="scientific">Tanacetum coccineum</name>
    <dbReference type="NCBI Taxonomy" id="301880"/>
    <lineage>
        <taxon>Eukaryota</taxon>
        <taxon>Viridiplantae</taxon>
        <taxon>Streptophyta</taxon>
        <taxon>Embryophyta</taxon>
        <taxon>Tracheophyta</taxon>
        <taxon>Spermatophyta</taxon>
        <taxon>Magnoliopsida</taxon>
        <taxon>eudicotyledons</taxon>
        <taxon>Gunneridae</taxon>
        <taxon>Pentapetalae</taxon>
        <taxon>asterids</taxon>
        <taxon>campanulids</taxon>
        <taxon>Asterales</taxon>
        <taxon>Asteraceae</taxon>
        <taxon>Asteroideae</taxon>
        <taxon>Anthemideae</taxon>
        <taxon>Anthemidinae</taxon>
        <taxon>Tanacetum</taxon>
    </lineage>
</organism>
<dbReference type="PROSITE" id="PS50158">
    <property type="entry name" value="ZF_CCHC"/>
    <property type="match status" value="1"/>
</dbReference>
<evidence type="ECO:0000313" key="3">
    <source>
        <dbReference type="EMBL" id="GJT36569.1"/>
    </source>
</evidence>
<evidence type="ECO:0000313" key="4">
    <source>
        <dbReference type="Proteomes" id="UP001151760"/>
    </source>
</evidence>
<dbReference type="InterPro" id="IPR036875">
    <property type="entry name" value="Znf_CCHC_sf"/>
</dbReference>
<reference evidence="3" key="1">
    <citation type="journal article" date="2022" name="Int. J. Mol. Sci.">
        <title>Draft Genome of Tanacetum Coccineum: Genomic Comparison of Closely Related Tanacetum-Family Plants.</title>
        <authorList>
            <person name="Yamashiro T."/>
            <person name="Shiraishi A."/>
            <person name="Nakayama K."/>
            <person name="Satake H."/>
        </authorList>
    </citation>
    <scope>NUCLEOTIDE SEQUENCE</scope>
</reference>
<comment type="caution">
    <text evidence="3">The sequence shown here is derived from an EMBL/GenBank/DDBJ whole genome shotgun (WGS) entry which is preliminary data.</text>
</comment>
<dbReference type="InterPro" id="IPR001878">
    <property type="entry name" value="Znf_CCHC"/>
</dbReference>
<keyword evidence="1" id="KW-0862">Zinc</keyword>
<feature type="domain" description="CCHC-type" evidence="2">
    <location>
        <begin position="135"/>
        <end position="149"/>
    </location>
</feature>
<reference evidence="3" key="2">
    <citation type="submission" date="2022-01" db="EMBL/GenBank/DDBJ databases">
        <authorList>
            <person name="Yamashiro T."/>
            <person name="Shiraishi A."/>
            <person name="Satake H."/>
            <person name="Nakayama K."/>
        </authorList>
    </citation>
    <scope>NUCLEOTIDE SEQUENCE</scope>
</reference>
<sequence>MFSPIIYPSQSSVVPQSAYVPPFNYQPQFADNTQPDSGLTPTDDLIENLTKTVALLAQSYKTHIQQMNNQLRTSSNTRNQVTVQNGRVVVQNVQGRQNRGQGNYARGAVAARNGGVQNRVGNANHGQAGQAKPIKCYNCNGIGHITRQCTHPKRPQNSKYFKDKMLMQAQENRVFLDEEQLLFIAGGQTNTFDDDVDEAPVQDLALNEDNTMFMANLSSADLIFDEVGPSYDSDILYAIQDHDNYLDSVGEYHEVHEMQNE</sequence>